<dbReference type="RefSeq" id="WP_397092396.1">
    <property type="nucleotide sequence ID" value="NZ_JBIRYO010000005.1"/>
</dbReference>
<dbReference type="InterPro" id="IPR036689">
    <property type="entry name" value="ESAT-6-like_sf"/>
</dbReference>
<evidence type="ECO:0000313" key="1">
    <source>
        <dbReference type="EMBL" id="MFI2473720.1"/>
    </source>
</evidence>
<sequence>MTWLPTDLRLRCLNSQRADQDSLMSDGGMPASGQGLSVVPEKVRDVGKYVFELSEALRTALDSAAKDVASLTDGSWTGDAANEFSEGWNDVRDGGIRIMTALTEMAEKLGVTADTYQARDESNASALNGSSLDLP</sequence>
<dbReference type="EMBL" id="JBIRYO010000005">
    <property type="protein sequence ID" value="MFI2473720.1"/>
    <property type="molecule type" value="Genomic_DNA"/>
</dbReference>
<dbReference type="Proteomes" id="UP001611415">
    <property type="component" value="Unassembled WGS sequence"/>
</dbReference>
<dbReference type="InterPro" id="IPR010310">
    <property type="entry name" value="T7SS_ESAT-6-like"/>
</dbReference>
<organism evidence="1 2">
    <name type="scientific">Nocardia xishanensis</name>
    <dbReference type="NCBI Taxonomy" id="238964"/>
    <lineage>
        <taxon>Bacteria</taxon>
        <taxon>Bacillati</taxon>
        <taxon>Actinomycetota</taxon>
        <taxon>Actinomycetes</taxon>
        <taxon>Mycobacteriales</taxon>
        <taxon>Nocardiaceae</taxon>
        <taxon>Nocardia</taxon>
    </lineage>
</organism>
<dbReference type="SUPFAM" id="SSF140453">
    <property type="entry name" value="EsxAB dimer-like"/>
    <property type="match status" value="1"/>
</dbReference>
<proteinExistence type="predicted"/>
<dbReference type="NCBIfam" id="TIGR03930">
    <property type="entry name" value="WXG100_ESAT6"/>
    <property type="match status" value="1"/>
</dbReference>
<keyword evidence="2" id="KW-1185">Reference proteome</keyword>
<name>A0ABW7WXZ6_9NOCA</name>
<evidence type="ECO:0000313" key="2">
    <source>
        <dbReference type="Proteomes" id="UP001611415"/>
    </source>
</evidence>
<dbReference type="Pfam" id="PF10824">
    <property type="entry name" value="T7SS_ESX_EspC"/>
    <property type="match status" value="1"/>
</dbReference>
<dbReference type="Gene3D" id="1.10.287.1060">
    <property type="entry name" value="ESAT-6-like"/>
    <property type="match status" value="1"/>
</dbReference>
<dbReference type="InterPro" id="IPR022536">
    <property type="entry name" value="EspC"/>
</dbReference>
<reference evidence="1 2" key="1">
    <citation type="submission" date="2024-10" db="EMBL/GenBank/DDBJ databases">
        <title>The Natural Products Discovery Center: Release of the First 8490 Sequenced Strains for Exploring Actinobacteria Biosynthetic Diversity.</title>
        <authorList>
            <person name="Kalkreuter E."/>
            <person name="Kautsar S.A."/>
            <person name="Yang D."/>
            <person name="Bader C.D."/>
            <person name="Teijaro C.N."/>
            <person name="Fluegel L."/>
            <person name="Davis C.M."/>
            <person name="Simpson J.R."/>
            <person name="Lauterbach L."/>
            <person name="Steele A.D."/>
            <person name="Gui C."/>
            <person name="Meng S."/>
            <person name="Li G."/>
            <person name="Viehrig K."/>
            <person name="Ye F."/>
            <person name="Su P."/>
            <person name="Kiefer A.F."/>
            <person name="Nichols A."/>
            <person name="Cepeda A.J."/>
            <person name="Yan W."/>
            <person name="Fan B."/>
            <person name="Jiang Y."/>
            <person name="Adhikari A."/>
            <person name="Zheng C.-J."/>
            <person name="Schuster L."/>
            <person name="Cowan T.M."/>
            <person name="Smanski M.J."/>
            <person name="Chevrette M.G."/>
            <person name="De Carvalho L.P.S."/>
            <person name="Shen B."/>
        </authorList>
    </citation>
    <scope>NUCLEOTIDE SEQUENCE [LARGE SCALE GENOMIC DNA]</scope>
    <source>
        <strain evidence="1 2">NPDC019275</strain>
    </source>
</reference>
<comment type="caution">
    <text evidence="1">The sequence shown here is derived from an EMBL/GenBank/DDBJ whole genome shotgun (WGS) entry which is preliminary data.</text>
</comment>
<accession>A0ABW7WXZ6</accession>
<gene>
    <name evidence="1" type="ORF">ACH49W_10130</name>
</gene>
<protein>
    <submittedName>
        <fullName evidence="1">ESX-1 secretion-associated protein</fullName>
    </submittedName>
</protein>